<name>A0A369K1H9_HYPMA</name>
<evidence type="ECO:0000313" key="3">
    <source>
        <dbReference type="EMBL" id="RDB25584.1"/>
    </source>
</evidence>
<feature type="compositionally biased region" description="Basic and acidic residues" evidence="1">
    <location>
        <begin position="1"/>
        <end position="12"/>
    </location>
</feature>
<comment type="caution">
    <text evidence="3">The sequence shown here is derived from an EMBL/GenBank/DDBJ whole genome shotgun (WGS) entry which is preliminary data.</text>
</comment>
<dbReference type="Pfam" id="PF18802">
    <property type="entry name" value="CxC1"/>
    <property type="match status" value="1"/>
</dbReference>
<feature type="compositionally biased region" description="Polar residues" evidence="1">
    <location>
        <begin position="348"/>
        <end position="357"/>
    </location>
</feature>
<dbReference type="InParanoid" id="A0A369K1H9"/>
<evidence type="ECO:0000256" key="1">
    <source>
        <dbReference type="SAM" id="MobiDB-lite"/>
    </source>
</evidence>
<sequence length="1136" mass="130472">MRPRIPKKELRRGPPTPRSYTPSPGPKRGHVLQKGRIPPLVFLSHGNMLVQDRYLPRLPGQVGFAGDRPQDGTRRPPVADADQNTEPQGLDDNSFVLHEYSESDLVDQTQVSRHRRKREKQWERWQQEVIPKLIGLYMELMCATKSLREPVPPVETICTCGEHGRALEIVLVRFDCLERISISICACKPAAQQLLRLGCFPSAPLAPTLAVDLKVLDFVTSLFVNVAPNNTAWCKTVETFLSKQGYKLTTQDSLRKRFGNALQWYNALQDATTRHVDIVLRHVRRLQFDLDDGIDVSDEGVGQHRGRSSPIPRPRSPTGIENVHESASTSHPPLSPKPALVPGDLRSSPRTPAQSRRATVEETDDEDLPSMPGQSRRATVEEVDDEDLPATPRQSRRATVEEVDDDNSIRPDNNVPPSSKRGRENTDSGPDSPPHPSNPFPDPLPRIRPSDYLRSRCPLCFGGKFPRSHGEASGPDAIVCIDACFTQKRNHQARDPPRTHPHTIFVPEADANRMENYVEHIRPAKTRTAKRRKQVPDEEDDFYEGSLHDRREKASTQFFDDTALMALMCRHDIVLWLVNMRSAGEKQHYTMVLVETLFQHLPLDFTIGLLYDIGCQMHRSCIKWGFLDRYVDRLIFGISVFHAFGHQWPCQIIYHPRKRKGFGLSDGEGCERFWHSISKLIAYLRVCGYHQRLYTLDRQVQHAQTEILEKLGQWLLRRSRHAHSKRVNAETVLRSCGHSEGFLRAQWKAQVWAQMKPLPCRSRGLGKMAVEEVIRLRKGRDVMTDRVRELEAILIDPYAAPDLFADAEMELDRARETLEDRNHRIRAKEIALGVEDRVELRRLVTNPFIATRMNARALKQRLRDRLRFRKFELDRLERSFRKQVNDQKINAHTESSVNRREPTIQRLAQDYNKLCNTMAKQIKDKKAPRGARPPQKIELKGLFALDVDDEIWQDVGLDDENPDLEPPPWLSSEHVREGIKALLECDRCLEEENRLRHECRAMREWFAEEWLTLNIAYDNTNDESLQYKLRTQRMDMCHLCATWQKSVQSLDFGDIESLPPWGPSAEEILEARLSQGMASVRDIEEDEWPPVSYVEDEDDLLLEEEGDDPDTVLFDTLDAVDLADAFRSGSNDDGRW</sequence>
<protein>
    <recommendedName>
        <fullName evidence="2">CxC1-like cysteine cluster associated with KDZ transposases domain-containing protein</fullName>
    </recommendedName>
</protein>
<dbReference type="AlphaFoldDB" id="A0A369K1H9"/>
<accession>A0A369K1H9</accession>
<feature type="region of interest" description="Disordered" evidence="1">
    <location>
        <begin position="60"/>
        <end position="92"/>
    </location>
</feature>
<feature type="region of interest" description="Disordered" evidence="1">
    <location>
        <begin position="294"/>
        <end position="449"/>
    </location>
</feature>
<proteinExistence type="predicted"/>
<dbReference type="PANTHER" id="PTHR33096">
    <property type="entry name" value="CXC2 DOMAIN-CONTAINING PROTEIN"/>
    <property type="match status" value="1"/>
</dbReference>
<dbReference type="PANTHER" id="PTHR33096:SF1">
    <property type="entry name" value="CXC1-LIKE CYSTEINE CLUSTER ASSOCIATED WITH KDZ TRANSPOSASES DOMAIN-CONTAINING PROTEIN"/>
    <property type="match status" value="1"/>
</dbReference>
<dbReference type="OrthoDB" id="3259803at2759"/>
<dbReference type="Pfam" id="PF18758">
    <property type="entry name" value="KDZ"/>
    <property type="match status" value="1"/>
</dbReference>
<organism evidence="3 4">
    <name type="scientific">Hypsizygus marmoreus</name>
    <name type="common">White beech mushroom</name>
    <name type="synonym">Agaricus marmoreus</name>
    <dbReference type="NCBI Taxonomy" id="39966"/>
    <lineage>
        <taxon>Eukaryota</taxon>
        <taxon>Fungi</taxon>
        <taxon>Dikarya</taxon>
        <taxon>Basidiomycota</taxon>
        <taxon>Agaricomycotina</taxon>
        <taxon>Agaricomycetes</taxon>
        <taxon>Agaricomycetidae</taxon>
        <taxon>Agaricales</taxon>
        <taxon>Tricholomatineae</taxon>
        <taxon>Lyophyllaceae</taxon>
        <taxon>Hypsizygus</taxon>
    </lineage>
</organism>
<reference evidence="3" key="1">
    <citation type="submission" date="2018-04" db="EMBL/GenBank/DDBJ databases">
        <title>Whole genome sequencing of Hypsizygus marmoreus.</title>
        <authorList>
            <person name="Choi I.-G."/>
            <person name="Min B."/>
            <person name="Kim J.-G."/>
            <person name="Kim S."/>
            <person name="Oh Y.-L."/>
            <person name="Kong W.-S."/>
            <person name="Park H."/>
            <person name="Jeong J."/>
            <person name="Song E.-S."/>
        </authorList>
    </citation>
    <scope>NUCLEOTIDE SEQUENCE [LARGE SCALE GENOMIC DNA]</scope>
    <source>
        <strain evidence="3">51987-8</strain>
    </source>
</reference>
<evidence type="ECO:0000259" key="2">
    <source>
        <dbReference type="Pfam" id="PF18802"/>
    </source>
</evidence>
<gene>
    <name evidence="3" type="ORF">Hypma_006945</name>
</gene>
<keyword evidence="4" id="KW-1185">Reference proteome</keyword>
<dbReference type="Proteomes" id="UP000076154">
    <property type="component" value="Unassembled WGS sequence"/>
</dbReference>
<feature type="compositionally biased region" description="Pro residues" evidence="1">
    <location>
        <begin position="431"/>
        <end position="446"/>
    </location>
</feature>
<dbReference type="EMBL" id="LUEZ02000040">
    <property type="protein sequence ID" value="RDB25584.1"/>
    <property type="molecule type" value="Genomic_DNA"/>
</dbReference>
<feature type="domain" description="CxC1-like cysteine cluster associated with KDZ transposases" evidence="2">
    <location>
        <begin position="156"/>
        <end position="243"/>
    </location>
</feature>
<dbReference type="InterPro" id="IPR041320">
    <property type="entry name" value="CxC1"/>
</dbReference>
<feature type="region of interest" description="Disordered" evidence="1">
    <location>
        <begin position="1"/>
        <end position="32"/>
    </location>
</feature>
<evidence type="ECO:0000313" key="4">
    <source>
        <dbReference type="Proteomes" id="UP000076154"/>
    </source>
</evidence>
<dbReference type="STRING" id="39966.A0A369K1H9"/>
<dbReference type="InterPro" id="IPR040521">
    <property type="entry name" value="KDZ"/>
</dbReference>